<dbReference type="AlphaFoldDB" id="A0A5C6LZ43"/>
<dbReference type="OrthoDB" id="9766256at2"/>
<dbReference type="Gene3D" id="1.25.40.390">
    <property type="match status" value="2"/>
</dbReference>
<dbReference type="Proteomes" id="UP000318815">
    <property type="component" value="Unassembled WGS sequence"/>
</dbReference>
<dbReference type="InterPro" id="IPR011990">
    <property type="entry name" value="TPR-like_helical_dom_sf"/>
</dbReference>
<dbReference type="InterPro" id="IPR024302">
    <property type="entry name" value="SusD-like"/>
</dbReference>
<dbReference type="PROSITE" id="PS51257">
    <property type="entry name" value="PROKAR_LIPOPROTEIN"/>
    <property type="match status" value="1"/>
</dbReference>
<protein>
    <submittedName>
        <fullName evidence="1">SusD/RagB family nutrient-binding outer membrane lipoprotein</fullName>
    </submittedName>
</protein>
<organism evidence="1 2">
    <name type="scientific">Chitinophaga pinensis</name>
    <dbReference type="NCBI Taxonomy" id="79329"/>
    <lineage>
        <taxon>Bacteria</taxon>
        <taxon>Pseudomonadati</taxon>
        <taxon>Bacteroidota</taxon>
        <taxon>Chitinophagia</taxon>
        <taxon>Chitinophagales</taxon>
        <taxon>Chitinophagaceae</taxon>
        <taxon>Chitinophaga</taxon>
    </lineage>
</organism>
<dbReference type="SUPFAM" id="SSF48452">
    <property type="entry name" value="TPR-like"/>
    <property type="match status" value="1"/>
</dbReference>
<evidence type="ECO:0000313" key="1">
    <source>
        <dbReference type="EMBL" id="TWW00939.1"/>
    </source>
</evidence>
<evidence type="ECO:0000313" key="2">
    <source>
        <dbReference type="Proteomes" id="UP000318815"/>
    </source>
</evidence>
<dbReference type="Pfam" id="PF12741">
    <property type="entry name" value="SusD-like"/>
    <property type="match status" value="2"/>
</dbReference>
<dbReference type="EMBL" id="VOHS01000006">
    <property type="protein sequence ID" value="TWW00939.1"/>
    <property type="molecule type" value="Genomic_DNA"/>
</dbReference>
<sequence length="630" mass="69929">MKSIIKSACILMAGSMLFQSCSKFEEINNDPNSASESQIEVEYAINGAITGAQMNPDVAERSFVLYWKTAGRQHRQGGLSSGGYDDGWTTAYYNQVSGWLNGVNLAAQLAESRIAANTAKPYTKNLLQVARIWRAYLLSEASDNFGPMPIEGFQGKNPTFSSVKDVYYYALKELTEAVAAIDESVVNADGLDKFDPAYGYDYKKWKRYANSLRMRLAMRLSEVDGAKAKTEFEAAAASGMLITDADQTFKVQEKEGWDDLTGVMSREWNAQLLSATLNNLYIGLGGITSEQQLPDSLHAFIKDADYLGLKFANHMASMSNEPTIGYWFDGLHKTMDPRAYKAFIIPGQFNNPDFSFYPSYTNDARTVKRSMDGYGEVDATFTWNASTTGDWGEKGAKNFLFTYPGTNPRLAQRFRNSKNQRIFFAPWETYFLMAEAAVKGWTTPVSAQAAYETGIAKSFEYWGVTEFLGAYLTSTAYNNVGTSVSWGHNAEPPATHAMSYIDAYTKAPGTANILYPSNTLYKGGTVKNDALTKIITQKFIAQVPWLPLESWNDQRRLGLPFYENPAIERPLPNLPGLTASNYMTSDIKFFPQRIRYPSSLSNSNPAGYAAAVSLLGGSDAVLTPLWWAKH</sequence>
<keyword evidence="1" id="KW-0449">Lipoprotein</keyword>
<accession>A0A5C6LZ43</accession>
<proteinExistence type="predicted"/>
<reference evidence="1 2" key="1">
    <citation type="submission" date="2019-08" db="EMBL/GenBank/DDBJ databases">
        <title>Whole genome sequencing of chitin degrading bacteria Chitinophaga pinensis YS16.</title>
        <authorList>
            <person name="Singh R.P."/>
            <person name="Manchanda G."/>
            <person name="Maurya I.K."/>
            <person name="Joshi N.K."/>
            <person name="Srivastava A.K."/>
        </authorList>
    </citation>
    <scope>NUCLEOTIDE SEQUENCE [LARGE SCALE GENOMIC DNA]</scope>
    <source>
        <strain evidence="1 2">YS-16</strain>
    </source>
</reference>
<gene>
    <name evidence="1" type="ORF">FEF09_08205</name>
</gene>
<dbReference type="RefSeq" id="WP_146304657.1">
    <property type="nucleotide sequence ID" value="NZ_VOHS01000006.1"/>
</dbReference>
<name>A0A5C6LZ43_9BACT</name>
<comment type="caution">
    <text evidence="1">The sequence shown here is derived from an EMBL/GenBank/DDBJ whole genome shotgun (WGS) entry which is preliminary data.</text>
</comment>
<keyword evidence="2" id="KW-1185">Reference proteome</keyword>